<comment type="function">
    <text evidence="2">Catalyzes the epimerization of the C3' and C5'positions of dTDP-6-deoxy-D-xylo-4-hexulose, forming dTDP-6-deoxy-L-lyxo-4-hexulose.</text>
</comment>
<dbReference type="EMBL" id="AP025295">
    <property type="protein sequence ID" value="BDD01670.1"/>
    <property type="molecule type" value="Genomic_DNA"/>
</dbReference>
<evidence type="ECO:0000256" key="1">
    <source>
        <dbReference type="ARBA" id="ARBA00001298"/>
    </source>
</evidence>
<dbReference type="Proteomes" id="UP001354989">
    <property type="component" value="Plasmid pPP3"/>
</dbReference>
<evidence type="ECO:0000256" key="6">
    <source>
        <dbReference type="ARBA" id="ARBA00031424"/>
    </source>
</evidence>
<reference evidence="8 9" key="1">
    <citation type="submission" date="2021-12" db="EMBL/GenBank/DDBJ databases">
        <title>Genome sequencing of bacteria with rrn-lacking chromosome and rrn-plasmid.</title>
        <authorList>
            <person name="Anda M."/>
            <person name="Iwasaki W."/>
        </authorList>
    </citation>
    <scope>NUCLEOTIDE SEQUENCE [LARGE SCALE GENOMIC DNA]</scope>
    <source>
        <strain evidence="8 9">NBRC 101262</strain>
        <plasmid evidence="8 9">pPP3</plasmid>
    </source>
</reference>
<name>A0ABM7VLC4_9BACT</name>
<dbReference type="Pfam" id="PF00908">
    <property type="entry name" value="dTDP_sugar_isom"/>
    <property type="match status" value="1"/>
</dbReference>
<evidence type="ECO:0000313" key="8">
    <source>
        <dbReference type="EMBL" id="BDD01670.1"/>
    </source>
</evidence>
<dbReference type="EC" id="5.1.3.13" evidence="3"/>
<evidence type="ECO:0000256" key="4">
    <source>
        <dbReference type="ARBA" id="ARBA00019595"/>
    </source>
</evidence>
<dbReference type="SUPFAM" id="SSF51182">
    <property type="entry name" value="RmlC-like cupins"/>
    <property type="match status" value="1"/>
</dbReference>
<dbReference type="InterPro" id="IPR000888">
    <property type="entry name" value="RmlC-like"/>
</dbReference>
<dbReference type="Gene3D" id="2.60.120.10">
    <property type="entry name" value="Jelly Rolls"/>
    <property type="match status" value="1"/>
</dbReference>
<organism evidence="8 9">
    <name type="scientific">Persicobacter psychrovividus</name>
    <dbReference type="NCBI Taxonomy" id="387638"/>
    <lineage>
        <taxon>Bacteria</taxon>
        <taxon>Pseudomonadati</taxon>
        <taxon>Bacteroidota</taxon>
        <taxon>Cytophagia</taxon>
        <taxon>Cytophagales</taxon>
        <taxon>Persicobacteraceae</taxon>
        <taxon>Persicobacter</taxon>
    </lineage>
</organism>
<keyword evidence="9" id="KW-1185">Reference proteome</keyword>
<evidence type="ECO:0000256" key="5">
    <source>
        <dbReference type="ARBA" id="ARBA00029758"/>
    </source>
</evidence>
<evidence type="ECO:0000256" key="3">
    <source>
        <dbReference type="ARBA" id="ARBA00012098"/>
    </source>
</evidence>
<evidence type="ECO:0000313" key="9">
    <source>
        <dbReference type="Proteomes" id="UP001354989"/>
    </source>
</evidence>
<dbReference type="InterPro" id="IPR011051">
    <property type="entry name" value="RmlC_Cupin_sf"/>
</dbReference>
<dbReference type="CDD" id="cd00438">
    <property type="entry name" value="cupin_RmlC"/>
    <property type="match status" value="1"/>
</dbReference>
<protein>
    <recommendedName>
        <fullName evidence="4">dTDP-4-dehydrorhamnose 3,5-epimerase</fullName>
        <ecNumber evidence="3">5.1.3.13</ecNumber>
    </recommendedName>
    <alternativeName>
        <fullName evidence="6">Thymidine diphospho-4-keto-rhamnose 3,5-epimerase</fullName>
    </alternativeName>
    <alternativeName>
        <fullName evidence="5">dTDP-4-keto-6-deoxyglucose 3,5-epimerase</fullName>
    </alternativeName>
    <alternativeName>
        <fullName evidence="7">dTDP-6-deoxy-D-xylo-4-hexulose 3,5-epimerase</fullName>
    </alternativeName>
</protein>
<gene>
    <name evidence="8" type="primary">wbcA</name>
    <name evidence="8" type="ORF">PEPS_39500</name>
</gene>
<keyword evidence="8" id="KW-0614">Plasmid</keyword>
<geneLocation type="plasmid" evidence="8 9">
    <name>pPP3</name>
</geneLocation>
<dbReference type="PANTHER" id="PTHR21047">
    <property type="entry name" value="DTDP-6-DEOXY-D-GLUCOSE-3,5 EPIMERASE"/>
    <property type="match status" value="1"/>
</dbReference>
<dbReference type="InterPro" id="IPR014710">
    <property type="entry name" value="RmlC-like_jellyroll"/>
</dbReference>
<comment type="catalytic activity">
    <reaction evidence="1">
        <text>dTDP-4-dehydro-6-deoxy-alpha-D-glucose = dTDP-4-dehydro-beta-L-rhamnose</text>
        <dbReference type="Rhea" id="RHEA:16969"/>
        <dbReference type="ChEBI" id="CHEBI:57649"/>
        <dbReference type="ChEBI" id="CHEBI:62830"/>
        <dbReference type="EC" id="5.1.3.13"/>
    </reaction>
</comment>
<dbReference type="RefSeq" id="WP_332921825.1">
    <property type="nucleotide sequence ID" value="NZ_AP025295.1"/>
</dbReference>
<evidence type="ECO:0000256" key="2">
    <source>
        <dbReference type="ARBA" id="ARBA00001997"/>
    </source>
</evidence>
<evidence type="ECO:0000256" key="7">
    <source>
        <dbReference type="ARBA" id="ARBA00033311"/>
    </source>
</evidence>
<proteinExistence type="predicted"/>
<dbReference type="PANTHER" id="PTHR21047:SF2">
    <property type="entry name" value="THYMIDINE DIPHOSPHO-4-KETO-RHAMNOSE 3,5-EPIMERASE"/>
    <property type="match status" value="1"/>
</dbReference>
<sequence>MERLPTPLNDCFEIKIPAFADERGKLVKLFHRPNFDAIGINAHFNEIYVSESHKGVLRGLHFQSPPFQHSKIVGCIQGSLFDVVVDIRVGSDTYGHSYSTILDAQAPKLLYVPEGFAHGFVALEDNTLFTCMSSHEYSAEGDAGLLWSSIDVEWPKLALSVSEKDQNQPALQNFESPFQYILNDPS</sequence>
<accession>A0ABM7VLC4</accession>